<accession>A0AAP0KQG4</accession>
<feature type="region of interest" description="Disordered" evidence="3">
    <location>
        <begin position="1"/>
        <end position="101"/>
    </location>
</feature>
<dbReference type="Pfam" id="PF02170">
    <property type="entry name" value="PAZ"/>
    <property type="match status" value="1"/>
</dbReference>
<name>A0AAP0KQG4_9MAGN</name>
<reference evidence="6 7" key="1">
    <citation type="submission" date="2024-01" db="EMBL/GenBank/DDBJ databases">
        <title>Genome assemblies of Stephania.</title>
        <authorList>
            <person name="Yang L."/>
        </authorList>
    </citation>
    <scope>NUCLEOTIDE SEQUENCE [LARGE SCALE GENOMIC DNA]</scope>
    <source>
        <strain evidence="6">QJT</strain>
        <tissue evidence="6">Leaf</tissue>
    </source>
</reference>
<dbReference type="EMBL" id="JBBNAE010000001">
    <property type="protein sequence ID" value="KAK9156320.1"/>
    <property type="molecule type" value="Genomic_DNA"/>
</dbReference>
<comment type="similarity">
    <text evidence="1">Belongs to the argonaute family. Ago subfamily.</text>
</comment>
<evidence type="ECO:0000256" key="1">
    <source>
        <dbReference type="ARBA" id="ARBA00008201"/>
    </source>
</evidence>
<dbReference type="Gene3D" id="3.40.50.2300">
    <property type="match status" value="1"/>
</dbReference>
<dbReference type="SUPFAM" id="SSF101690">
    <property type="entry name" value="PAZ domain"/>
    <property type="match status" value="1"/>
</dbReference>
<feature type="domain" description="PAZ" evidence="4">
    <location>
        <begin position="357"/>
        <end position="473"/>
    </location>
</feature>
<feature type="domain" description="Piwi" evidence="5">
    <location>
        <begin position="647"/>
        <end position="943"/>
    </location>
</feature>
<dbReference type="Proteomes" id="UP001417504">
    <property type="component" value="Unassembled WGS sequence"/>
</dbReference>
<organism evidence="6 7">
    <name type="scientific">Stephania japonica</name>
    <dbReference type="NCBI Taxonomy" id="461633"/>
    <lineage>
        <taxon>Eukaryota</taxon>
        <taxon>Viridiplantae</taxon>
        <taxon>Streptophyta</taxon>
        <taxon>Embryophyta</taxon>
        <taxon>Tracheophyta</taxon>
        <taxon>Spermatophyta</taxon>
        <taxon>Magnoliopsida</taxon>
        <taxon>Ranunculales</taxon>
        <taxon>Menispermaceae</taxon>
        <taxon>Menispermoideae</taxon>
        <taxon>Cissampelideae</taxon>
        <taxon>Stephania</taxon>
    </lineage>
</organism>
<dbReference type="AlphaFoldDB" id="A0AAP0KQG4"/>
<dbReference type="InterPro" id="IPR003100">
    <property type="entry name" value="PAZ_dom"/>
</dbReference>
<dbReference type="PROSITE" id="PS50822">
    <property type="entry name" value="PIWI"/>
    <property type="match status" value="1"/>
</dbReference>
<evidence type="ECO:0000313" key="7">
    <source>
        <dbReference type="Proteomes" id="UP001417504"/>
    </source>
</evidence>
<dbReference type="InterPro" id="IPR014811">
    <property type="entry name" value="ArgoL1"/>
</dbReference>
<dbReference type="CDD" id="cd02846">
    <property type="entry name" value="PAZ_argonaute_like"/>
    <property type="match status" value="1"/>
</dbReference>
<dbReference type="InterPro" id="IPR036397">
    <property type="entry name" value="RNaseH_sf"/>
</dbReference>
<protein>
    <recommendedName>
        <fullName evidence="8">Protein argonaute 2-like</fullName>
    </recommendedName>
</protein>
<dbReference type="InterPro" id="IPR045246">
    <property type="entry name" value="Piwi_ago-like"/>
</dbReference>
<dbReference type="CDD" id="cd04657">
    <property type="entry name" value="Piwi_ago-like"/>
    <property type="match status" value="1"/>
</dbReference>
<evidence type="ECO:0008006" key="8">
    <source>
        <dbReference type="Google" id="ProtNLM"/>
    </source>
</evidence>
<feature type="region of interest" description="Disordered" evidence="3">
    <location>
        <begin position="131"/>
        <end position="153"/>
    </location>
</feature>
<comment type="caution">
    <text evidence="6">The sequence shown here is derived from an EMBL/GenBank/DDBJ whole genome shotgun (WGS) entry which is preliminary data.</text>
</comment>
<dbReference type="SUPFAM" id="SSF53098">
    <property type="entry name" value="Ribonuclease H-like"/>
    <property type="match status" value="1"/>
</dbReference>
<evidence type="ECO:0000259" key="4">
    <source>
        <dbReference type="PROSITE" id="PS50821"/>
    </source>
</evidence>
<dbReference type="Gene3D" id="3.30.420.10">
    <property type="entry name" value="Ribonuclease H-like superfamily/Ribonuclease H"/>
    <property type="match status" value="1"/>
</dbReference>
<dbReference type="PANTHER" id="PTHR22891">
    <property type="entry name" value="EUKARYOTIC TRANSLATION INITIATION FACTOR 2C"/>
    <property type="match status" value="1"/>
</dbReference>
<evidence type="ECO:0000256" key="3">
    <source>
        <dbReference type="SAM" id="MobiDB-lite"/>
    </source>
</evidence>
<feature type="compositionally biased region" description="Polar residues" evidence="3">
    <location>
        <begin position="61"/>
        <end position="71"/>
    </location>
</feature>
<dbReference type="InterPro" id="IPR036085">
    <property type="entry name" value="PAZ_dom_sf"/>
</dbReference>
<dbReference type="Pfam" id="PF16486">
    <property type="entry name" value="ArgoN"/>
    <property type="match status" value="1"/>
</dbReference>
<sequence>MEKQNWSVNQRGRTRGRGGQWQRWEVVSRGDRAVSSSDFRGSGDGYAYSGESSSPSPSQQRTWQCRSSGPSTAGGGVGENWGRSRGVGSSSGGDGGRGRGRNIVQYVPVGQQRLADPLTSIHPELERMDISESARQSSLPAGTELTPCKRPDSGGKSAVRLVKNLVNYFPVKFDPQCTILQYDVDIKPVAQGHQRGSIEFSKVDLSMIKNKLFSMDPAQFPLSKTAFDGERIIYSSVELPTGIFDVDLPRGRGLNAHYECTIKLVNELSLGQLEAFLNGNLSLVPRQILQGMDLIMKQNQNRLRIGRCFYSPHFDSKDDLGNGIYASRGYQHSLKTTAQGLVLNVDYSVLPFIKPIGVLDFLRFTLQIDYQNGISPWQKKQIEDALKGLKVIVTHRKTKQKFTISGLTKENINDIVFPLDDSEDKTQLKRVKLVDYFVDKYKKPIKHRNLPSLDLSKNGKMNYVPMEFCELIEGQKYPKEELKGEEGRRFRRISLADPGDRRDKIREIVQARDGPTGGDCAKSFNIQVSSKMTEVSARIIKPPDLRLGDSQGRSIKCPITREDCQWSFMDKYVPLGRQIEQWVILDLSEGRLNSDRFVKSLIAQSSKLGIFMKEPVYYKCRMYVLSNSDDLRGLLRHIHSKAHRLQILVCVMSRKDSGYKNLKWISETEIGILTQCSLVWHANEHKEQYLSNLALKINAKLGGSNVELFDRLPYFEGDGHVMFIGADVNHPPPRNTSCPSIAAVVATMNWPAANRYAARIRPQEHRKEAIQNFGDMCLELIQTYGRLHGVKPEKIVVFRDGVSDGQFLMVLNEELMDLKRTLESDGCSPTVTVVVAQKRHQTRLFPKDGNRKANVSPGTVVDHTIVHPQDFDFYLCSHHGTLGTSKPCHYTVIYDEHGFSSDEIQRLIYDLCYTYARCTKPVSLVPPIYYADLVAYRGRLYQEALTGYSPLSIASSASVSSSTLSPSSISSFSERAFKLHGNLENAMFFC</sequence>
<dbReference type="InterPro" id="IPR032474">
    <property type="entry name" value="Argonaute_N"/>
</dbReference>
<gene>
    <name evidence="6" type="ORF">Sjap_003800</name>
</gene>
<evidence type="ECO:0000256" key="2">
    <source>
        <dbReference type="ARBA" id="ARBA00023158"/>
    </source>
</evidence>
<proteinExistence type="inferred from homology"/>
<dbReference type="SMART" id="SM00950">
    <property type="entry name" value="Piwi"/>
    <property type="match status" value="1"/>
</dbReference>
<dbReference type="InterPro" id="IPR012337">
    <property type="entry name" value="RNaseH-like_sf"/>
</dbReference>
<dbReference type="FunFam" id="2.170.260.10:FF:000008">
    <property type="entry name" value="Protein argonaute 7"/>
    <property type="match status" value="1"/>
</dbReference>
<dbReference type="GO" id="GO:0031047">
    <property type="term" value="P:regulatory ncRNA-mediated gene silencing"/>
    <property type="evidence" value="ECO:0007669"/>
    <property type="project" value="UniProtKB-KW"/>
</dbReference>
<evidence type="ECO:0000259" key="5">
    <source>
        <dbReference type="PROSITE" id="PS50822"/>
    </source>
</evidence>
<evidence type="ECO:0000313" key="6">
    <source>
        <dbReference type="EMBL" id="KAK9156320.1"/>
    </source>
</evidence>
<dbReference type="InterPro" id="IPR003165">
    <property type="entry name" value="Piwi"/>
</dbReference>
<dbReference type="PROSITE" id="PS50821">
    <property type="entry name" value="PAZ"/>
    <property type="match status" value="1"/>
</dbReference>
<dbReference type="Gene3D" id="2.170.260.10">
    <property type="entry name" value="paz domain"/>
    <property type="match status" value="1"/>
</dbReference>
<dbReference type="Pfam" id="PF02171">
    <property type="entry name" value="Piwi"/>
    <property type="match status" value="1"/>
</dbReference>
<dbReference type="Pfam" id="PF08699">
    <property type="entry name" value="ArgoL1"/>
    <property type="match status" value="1"/>
</dbReference>
<keyword evidence="2" id="KW-0943">RNA-mediated gene silencing</keyword>
<dbReference type="SMART" id="SM01163">
    <property type="entry name" value="DUF1785"/>
    <property type="match status" value="1"/>
</dbReference>
<dbReference type="GO" id="GO:0003723">
    <property type="term" value="F:RNA binding"/>
    <property type="evidence" value="ECO:0007669"/>
    <property type="project" value="InterPro"/>
</dbReference>
<keyword evidence="7" id="KW-1185">Reference proteome</keyword>